<accession>A0A1X7NEN1</accession>
<protein>
    <submittedName>
        <fullName evidence="2">Serine/threonine-protein kinase RsbW</fullName>
    </submittedName>
</protein>
<dbReference type="Pfam" id="PF13581">
    <property type="entry name" value="HATPase_c_2"/>
    <property type="match status" value="1"/>
</dbReference>
<evidence type="ECO:0000313" key="2">
    <source>
        <dbReference type="EMBL" id="SMH36203.1"/>
    </source>
</evidence>
<keyword evidence="3" id="KW-1185">Reference proteome</keyword>
<name>A0A1X7NEN1_9MICO</name>
<organism evidence="2 3">
    <name type="scientific">Rathayibacter oskolensis</name>
    <dbReference type="NCBI Taxonomy" id="1891671"/>
    <lineage>
        <taxon>Bacteria</taxon>
        <taxon>Bacillati</taxon>
        <taxon>Actinomycetota</taxon>
        <taxon>Actinomycetes</taxon>
        <taxon>Micrococcales</taxon>
        <taxon>Microbacteriaceae</taxon>
        <taxon>Rathayibacter</taxon>
    </lineage>
</organism>
<keyword evidence="2" id="KW-0418">Kinase</keyword>
<reference evidence="3" key="1">
    <citation type="submission" date="2017-04" db="EMBL/GenBank/DDBJ databases">
        <authorList>
            <person name="Varghese N."/>
            <person name="Submissions S."/>
        </authorList>
    </citation>
    <scope>NUCLEOTIDE SEQUENCE [LARGE SCALE GENOMIC DNA]</scope>
    <source>
        <strain evidence="3">VKM Ac-2121</strain>
    </source>
</reference>
<dbReference type="InterPro" id="IPR003594">
    <property type="entry name" value="HATPase_dom"/>
</dbReference>
<dbReference type="Gene3D" id="3.30.565.10">
    <property type="entry name" value="Histidine kinase-like ATPase, C-terminal domain"/>
    <property type="match status" value="1"/>
</dbReference>
<dbReference type="EMBL" id="FXBM01000001">
    <property type="protein sequence ID" value="SMH36203.1"/>
    <property type="molecule type" value="Genomic_DNA"/>
</dbReference>
<evidence type="ECO:0000259" key="1">
    <source>
        <dbReference type="Pfam" id="PF13581"/>
    </source>
</evidence>
<dbReference type="RefSeq" id="WP_165759547.1">
    <property type="nucleotide sequence ID" value="NZ_FXBM01000001.1"/>
</dbReference>
<proteinExistence type="predicted"/>
<gene>
    <name evidence="2" type="ORF">SAMN06295885_1219</name>
</gene>
<keyword evidence="2" id="KW-0808">Transferase</keyword>
<dbReference type="STRING" id="1891671.SAMN06295885_1219"/>
<feature type="domain" description="Histidine kinase/HSP90-like ATPase" evidence="1">
    <location>
        <begin position="21"/>
        <end position="127"/>
    </location>
</feature>
<dbReference type="GO" id="GO:0016301">
    <property type="term" value="F:kinase activity"/>
    <property type="evidence" value="ECO:0007669"/>
    <property type="project" value="UniProtKB-KW"/>
</dbReference>
<dbReference type="Proteomes" id="UP000193711">
    <property type="component" value="Unassembled WGS sequence"/>
</dbReference>
<dbReference type="AlphaFoldDB" id="A0A1X7NEN1"/>
<dbReference type="InterPro" id="IPR036890">
    <property type="entry name" value="HATPase_C_sf"/>
</dbReference>
<sequence length="137" mass="15390">MSERSFVIRTPPDDGLTAVHEALGEIWAESPGVGSWDRMAFETALSELTSNVVQHARSTRHVICLVEISVDDRELRAVLNDSASAPDLDVTAPRDMPDEWAEAGRGIPFIQALVTRFEYNRVDGQNIWSIVRERRRS</sequence>
<dbReference type="CDD" id="cd16936">
    <property type="entry name" value="HATPase_RsbW-like"/>
    <property type="match status" value="1"/>
</dbReference>
<evidence type="ECO:0000313" key="3">
    <source>
        <dbReference type="Proteomes" id="UP000193711"/>
    </source>
</evidence>